<comment type="caution">
    <text evidence="3">The sequence shown here is derived from an EMBL/GenBank/DDBJ whole genome shotgun (WGS) entry which is preliminary data.</text>
</comment>
<gene>
    <name evidence="3" type="ORF">BDP81DRAFT_444795</name>
</gene>
<dbReference type="EMBL" id="JAHMHQ010000001">
    <property type="protein sequence ID" value="KAK1656233.1"/>
    <property type="molecule type" value="Genomic_DNA"/>
</dbReference>
<dbReference type="RefSeq" id="XP_060452277.1">
    <property type="nucleotide sequence ID" value="XM_060591879.1"/>
</dbReference>
<dbReference type="InterPro" id="IPR025676">
    <property type="entry name" value="Clr5_dom"/>
</dbReference>
<feature type="compositionally biased region" description="Low complexity" evidence="1">
    <location>
        <begin position="42"/>
        <end position="51"/>
    </location>
</feature>
<feature type="region of interest" description="Disordered" evidence="1">
    <location>
        <begin position="221"/>
        <end position="286"/>
    </location>
</feature>
<feature type="compositionally biased region" description="Gly residues" evidence="1">
    <location>
        <begin position="22"/>
        <end position="37"/>
    </location>
</feature>
<dbReference type="Pfam" id="PF14420">
    <property type="entry name" value="Clr5"/>
    <property type="match status" value="1"/>
</dbReference>
<dbReference type="PANTHER" id="PTHR38788">
    <property type="entry name" value="CLR5 DOMAIN-CONTAINING PROTEIN"/>
    <property type="match status" value="1"/>
</dbReference>
<dbReference type="GeneID" id="85476741"/>
<evidence type="ECO:0000313" key="4">
    <source>
        <dbReference type="Proteomes" id="UP001243989"/>
    </source>
</evidence>
<keyword evidence="4" id="KW-1185">Reference proteome</keyword>
<sequence>MAYVFDGYSEASSGRNTPRGQQGPGSAGGGGGGGGGSRQQRRYGNGDIPVGGLPGGIYYGTGRFYEENLRNEQRRRQQQQQQQQEDNQQRRQQGQNQGQQRHGHDPQWQQGEQGEQHRDDQQEQQPRYAYSGGFRNMNGNGPENPENYGVREASDAARAFLEALQRDYDPRRQQEADAGGGGFGLGPGGGYGEVGEDDFGPIEEIRFEDLFGDLFGGGGGGMSGNVGGGTGAFGPRPGPGSGQGRSDPGPGSRHDHEEDGGGRGPEPAPGSGRNGGASQPGYEPPPAHYGGGWYGYGPGTGRSASGRRGGAGMTFADFFGLYQSWPGPGEVQRCELSMFRCGASSEKCLWPRSSSSTEHTLSVIDRPAADTLAVSWLEFVGDTVLSAYGRKDQPVATSCSQLEWAKHLEIGLFPRGDEAFFSSILQLARDLSTPYHQSYLSCCLKSGTFRLELIHYQYLKPQPRAMCPLSSSQDARGLTASKTYATEKNWNRMQPIIAKLYRDENKSLRKVREIMETQYHFNATTKMYKSRLKTWKLDKKLKEAEVVVMLRQKQDRDAAGKCSQFFIRGQEVNWDRVRQYLKHRPDLQDTSSIDVVRCLDTHMEITCSTPSPTSSKTEIPPRIEPHSDLRLLDDSIRIIHSYLDGAFETGLVVIDGCILYGPNGKPARQRVRKWHDDMADIHALLSRKETTAAFRLLNKQLDSLKYLIREQDPELLLLTFHDIFDLEHKLSEALLIFVCRMHQAIFGERHPLSLIWDKLVSFTAEARLQAVLSMAASTAKEMEARMGAQSAYVEALECLQVDVHKQKGLASKDTFVS</sequence>
<dbReference type="PANTHER" id="PTHR38788:SF3">
    <property type="entry name" value="CLR5 DOMAIN-CONTAINING PROTEIN"/>
    <property type="match status" value="1"/>
</dbReference>
<evidence type="ECO:0000313" key="3">
    <source>
        <dbReference type="EMBL" id="KAK1656233.1"/>
    </source>
</evidence>
<feature type="compositionally biased region" description="Gly residues" evidence="1">
    <location>
        <begin position="221"/>
        <end position="232"/>
    </location>
</feature>
<dbReference type="AlphaFoldDB" id="A0AAJ0A4B6"/>
<organism evidence="3 4">
    <name type="scientific">Colletotrichum phormii</name>
    <dbReference type="NCBI Taxonomy" id="359342"/>
    <lineage>
        <taxon>Eukaryota</taxon>
        <taxon>Fungi</taxon>
        <taxon>Dikarya</taxon>
        <taxon>Ascomycota</taxon>
        <taxon>Pezizomycotina</taxon>
        <taxon>Sordariomycetes</taxon>
        <taxon>Hypocreomycetidae</taxon>
        <taxon>Glomerellales</taxon>
        <taxon>Glomerellaceae</taxon>
        <taxon>Colletotrichum</taxon>
        <taxon>Colletotrichum acutatum species complex</taxon>
    </lineage>
</organism>
<proteinExistence type="predicted"/>
<evidence type="ECO:0000259" key="2">
    <source>
        <dbReference type="Pfam" id="PF14420"/>
    </source>
</evidence>
<feature type="compositionally biased region" description="Low complexity" evidence="1">
    <location>
        <begin position="78"/>
        <end position="100"/>
    </location>
</feature>
<protein>
    <recommendedName>
        <fullName evidence="2">Clr5 domain-containing protein</fullName>
    </recommendedName>
</protein>
<feature type="compositionally biased region" description="Gly residues" evidence="1">
    <location>
        <begin position="178"/>
        <end position="193"/>
    </location>
</feature>
<name>A0AAJ0A4B6_9PEZI</name>
<feature type="region of interest" description="Disordered" evidence="1">
    <location>
        <begin position="1"/>
        <end position="198"/>
    </location>
</feature>
<feature type="compositionally biased region" description="Low complexity" evidence="1">
    <location>
        <begin position="138"/>
        <end position="147"/>
    </location>
</feature>
<feature type="domain" description="Clr5" evidence="2">
    <location>
        <begin position="487"/>
        <end position="539"/>
    </location>
</feature>
<evidence type="ECO:0000256" key="1">
    <source>
        <dbReference type="SAM" id="MobiDB-lite"/>
    </source>
</evidence>
<feature type="compositionally biased region" description="Basic and acidic residues" evidence="1">
    <location>
        <begin position="64"/>
        <end position="75"/>
    </location>
</feature>
<feature type="compositionally biased region" description="Basic and acidic residues" evidence="1">
    <location>
        <begin position="164"/>
        <end position="175"/>
    </location>
</feature>
<reference evidence="3" key="1">
    <citation type="submission" date="2021-06" db="EMBL/GenBank/DDBJ databases">
        <title>Comparative genomics, transcriptomics and evolutionary studies reveal genomic signatures of adaptation to plant cell wall in hemibiotrophic fungi.</title>
        <authorList>
            <consortium name="DOE Joint Genome Institute"/>
            <person name="Baroncelli R."/>
            <person name="Diaz J.F."/>
            <person name="Benocci T."/>
            <person name="Peng M."/>
            <person name="Battaglia E."/>
            <person name="Haridas S."/>
            <person name="Andreopoulos W."/>
            <person name="Labutti K."/>
            <person name="Pangilinan J."/>
            <person name="Floch G.L."/>
            <person name="Makela M.R."/>
            <person name="Henrissat B."/>
            <person name="Grigoriev I.V."/>
            <person name="Crouch J.A."/>
            <person name="De Vries R.P."/>
            <person name="Sukno S.A."/>
            <person name="Thon M.R."/>
        </authorList>
    </citation>
    <scope>NUCLEOTIDE SEQUENCE</scope>
    <source>
        <strain evidence="3">CBS 102054</strain>
    </source>
</reference>
<dbReference type="Proteomes" id="UP001243989">
    <property type="component" value="Unassembled WGS sequence"/>
</dbReference>
<feature type="compositionally biased region" description="Basic and acidic residues" evidence="1">
    <location>
        <begin position="252"/>
        <end position="261"/>
    </location>
</feature>
<accession>A0AAJ0A4B6</accession>